<accession>A0A9N9C6Q6</accession>
<dbReference type="EMBL" id="CAJVPI010001007">
    <property type="protein sequence ID" value="CAG8588413.1"/>
    <property type="molecule type" value="Genomic_DNA"/>
</dbReference>
<comment type="caution">
    <text evidence="12">The sequence shown here is derived from an EMBL/GenBank/DDBJ whole genome shotgun (WGS) entry which is preliminary data.</text>
</comment>
<dbReference type="GO" id="GO:0070847">
    <property type="term" value="C:core mediator complex"/>
    <property type="evidence" value="ECO:0007669"/>
    <property type="project" value="TreeGrafter"/>
</dbReference>
<protein>
    <recommendedName>
        <fullName evidence="3 9">Mediator of RNA polymerase II transcription subunit 14</fullName>
    </recommendedName>
    <alternativeName>
        <fullName evidence="8 9">Mediator complex subunit 14</fullName>
    </alternativeName>
</protein>
<evidence type="ECO:0000256" key="4">
    <source>
        <dbReference type="ARBA" id="ARBA00023015"/>
    </source>
</evidence>
<dbReference type="GO" id="GO:0016592">
    <property type="term" value="C:mediator complex"/>
    <property type="evidence" value="ECO:0007669"/>
    <property type="project" value="UniProtKB-UniRule"/>
</dbReference>
<evidence type="ECO:0000256" key="3">
    <source>
        <dbReference type="ARBA" id="ARBA00019619"/>
    </source>
</evidence>
<feature type="compositionally biased region" description="Polar residues" evidence="10">
    <location>
        <begin position="1"/>
        <end position="10"/>
    </location>
</feature>
<dbReference type="InterPro" id="IPR055122">
    <property type="entry name" value="Med14_N"/>
</dbReference>
<proteinExistence type="inferred from homology"/>
<organism evidence="12 13">
    <name type="scientific">Paraglomus brasilianum</name>
    <dbReference type="NCBI Taxonomy" id="144538"/>
    <lineage>
        <taxon>Eukaryota</taxon>
        <taxon>Fungi</taxon>
        <taxon>Fungi incertae sedis</taxon>
        <taxon>Mucoromycota</taxon>
        <taxon>Glomeromycotina</taxon>
        <taxon>Glomeromycetes</taxon>
        <taxon>Paraglomerales</taxon>
        <taxon>Paraglomeraceae</taxon>
        <taxon>Paraglomus</taxon>
    </lineage>
</organism>
<feature type="region of interest" description="Disordered" evidence="10">
    <location>
        <begin position="330"/>
        <end position="366"/>
    </location>
</feature>
<evidence type="ECO:0000256" key="7">
    <source>
        <dbReference type="ARBA" id="ARBA00023242"/>
    </source>
</evidence>
<keyword evidence="13" id="KW-1185">Reference proteome</keyword>
<reference evidence="12" key="1">
    <citation type="submission" date="2021-06" db="EMBL/GenBank/DDBJ databases">
        <authorList>
            <person name="Kallberg Y."/>
            <person name="Tangrot J."/>
            <person name="Rosling A."/>
        </authorList>
    </citation>
    <scope>NUCLEOTIDE SEQUENCE</scope>
    <source>
        <strain evidence="12">BR232B</strain>
    </source>
</reference>
<evidence type="ECO:0000256" key="9">
    <source>
        <dbReference type="RuleBase" id="RU365082"/>
    </source>
</evidence>
<feature type="region of interest" description="Disordered" evidence="10">
    <location>
        <begin position="1"/>
        <end position="22"/>
    </location>
</feature>
<dbReference type="InterPro" id="IPR013947">
    <property type="entry name" value="Mediator_Med14"/>
</dbReference>
<dbReference type="GO" id="GO:0003712">
    <property type="term" value="F:transcription coregulator activity"/>
    <property type="evidence" value="ECO:0007669"/>
    <property type="project" value="UniProtKB-UniRule"/>
</dbReference>
<evidence type="ECO:0000256" key="6">
    <source>
        <dbReference type="ARBA" id="ARBA00023163"/>
    </source>
</evidence>
<comment type="subunit">
    <text evidence="9">Component of the Mediator complex.</text>
</comment>
<evidence type="ECO:0000256" key="5">
    <source>
        <dbReference type="ARBA" id="ARBA00023159"/>
    </source>
</evidence>
<gene>
    <name evidence="12" type="ORF">PBRASI_LOCUS6993</name>
</gene>
<feature type="compositionally biased region" description="Low complexity" evidence="10">
    <location>
        <begin position="346"/>
        <end position="359"/>
    </location>
</feature>
<comment type="similarity">
    <text evidence="2 9">Belongs to the Mediator complex subunit 14 family.</text>
</comment>
<sequence length="1121" mass="127795">MSQPQKTNNHPETKPPPTSKPIQWVRLKNVVGNTNTATHEALWKLINKTLPQIEGKEAEIRKAYAKKVRKEELPSDVLNTDLLAAEKRKALISFAYQTREQCLRSLAAVKFAQHADKIRQAENLHLAIQSQSKVFSEMSRSLEDFAMFVPATSVRQFDLLTGIDILTSGSYLRFPKWIKEKWAPEPIDDAEVREVLRKLNNTIQVRLMTEEVVPPAMKRYRVHDGRVTFVVPDEFQVSLTLGSPEKDSHWHIVDVKIFVQNARDKFLGESDLSVHDQQLRYIQDQAQILLNPYPQMFIEKTSQVASKLPKTAKDPLSDVRRRWAASRFVRRESRESDEGPSTEAVGSRQGQLQSSQLSRETSNISQTEGSSTAKFIPLVHLYEYLHGLALDLQLDVMWQQSKHLMQTRYYNHLVVNINEERTVLRLHYWSGGSSPNVGTSSRFVGGIGRAVLSSSTAHSKRNLQHSSHNVIEISIVQDTPKEALVRATHRSLSRTTWANDTSLIKPGTINGGRGLNYPNKRFQVGWCGFFGEEKPTWRFLNWKFNPRNVNIEHLLLHVGRAQAEMLIKRFYDALTSTYEKNTFAEGDIELVEGRDVFRTNKPKSTSLTDITAKKLFKIPTLRVRFGKGRFVNVSIDIRTGLLLLEEASKGIGKAMTRRYEEAITANFSGIVNLLINWKFKTLVEQIEKTAKFLELDVKREIRLSPDDADPGGDGNKDANGDMRLGTGKRKMGDKDELDIPKRRPVKRQRFDDEGIVRVQGSCEGLEMDLFGISRAAALCRVRICHIELERRLNDKSIKFESRSVKDLKDLTLDANMTNSISVPVLHIKVQELLKKIDKATDRVLMVMGDIYIRPVGWLNSSASAKSSVLFQCPINRSSLPDIGRIWSKHIEYDPITSTLVFRYDKVELSIERFLQDWKRVVLITQIASQVSFKEWHRKHKVSVYPYDFKSLKIQYAKDFYVKISGKVSGKTAGYYRLQLGITGSRVDGPHPHRRVLYYLETRFNSTYSIDELISTLTNTAELATVLDEIERNAIRKGKKISINHMSANHYHILYHGASKPPQSVEFFFKPNNNVYISDALSVDSSSRKVLPLGKGLTMNSSEAADFMRQANVRITGDLWSS</sequence>
<dbReference type="Pfam" id="PF08638">
    <property type="entry name" value="Med14"/>
    <property type="match status" value="1"/>
</dbReference>
<evidence type="ECO:0000256" key="1">
    <source>
        <dbReference type="ARBA" id="ARBA00004123"/>
    </source>
</evidence>
<evidence type="ECO:0000256" key="2">
    <source>
        <dbReference type="ARBA" id="ARBA00007813"/>
    </source>
</evidence>
<evidence type="ECO:0000259" key="11">
    <source>
        <dbReference type="Pfam" id="PF08638"/>
    </source>
</evidence>
<feature type="domain" description="Mediator complex subunit MED14 N-terminal" evidence="11">
    <location>
        <begin position="25"/>
        <end position="242"/>
    </location>
</feature>
<dbReference type="GO" id="GO:0006357">
    <property type="term" value="P:regulation of transcription by RNA polymerase II"/>
    <property type="evidence" value="ECO:0007669"/>
    <property type="project" value="InterPro"/>
</dbReference>
<name>A0A9N9C6Q6_9GLOM</name>
<keyword evidence="5 9" id="KW-0010">Activator</keyword>
<keyword evidence="7 9" id="KW-0539">Nucleus</keyword>
<evidence type="ECO:0000313" key="13">
    <source>
        <dbReference type="Proteomes" id="UP000789739"/>
    </source>
</evidence>
<keyword evidence="4 9" id="KW-0805">Transcription regulation</keyword>
<keyword evidence="6 9" id="KW-0804">Transcription</keyword>
<comment type="subcellular location">
    <subcellularLocation>
        <location evidence="1 9">Nucleus</location>
    </subcellularLocation>
</comment>
<dbReference type="PANTHER" id="PTHR12809">
    <property type="entry name" value="MEDIATOR COMPLEX SUBUNIT"/>
    <property type="match status" value="1"/>
</dbReference>
<comment type="function">
    <text evidence="9">Component of the Mediator complex, a coactivator involved in the regulated transcription of nearly all RNA polymerase II-dependent genes. Mediator functions as a bridge to convey information from gene-specific regulatory proteins to the basal RNA polymerase II transcription machinery. Mediator is recruited to promoters by direct interactions with regulatory proteins and serves as a scaffold for the assembly of a functional preinitiation complex with RNA polymerase II and the general transcription factors.</text>
</comment>
<evidence type="ECO:0000256" key="10">
    <source>
        <dbReference type="SAM" id="MobiDB-lite"/>
    </source>
</evidence>
<dbReference type="PANTHER" id="PTHR12809:SF2">
    <property type="entry name" value="MEDIATOR OF RNA POLYMERASE II TRANSCRIPTION SUBUNIT 14"/>
    <property type="match status" value="1"/>
</dbReference>
<dbReference type="OrthoDB" id="205099at2759"/>
<dbReference type="AlphaFoldDB" id="A0A9N9C6Q6"/>
<evidence type="ECO:0000256" key="8">
    <source>
        <dbReference type="ARBA" id="ARBA00032007"/>
    </source>
</evidence>
<feature type="region of interest" description="Disordered" evidence="10">
    <location>
        <begin position="704"/>
        <end position="735"/>
    </location>
</feature>
<evidence type="ECO:0000313" key="12">
    <source>
        <dbReference type="EMBL" id="CAG8588413.1"/>
    </source>
</evidence>
<dbReference type="Proteomes" id="UP000789739">
    <property type="component" value="Unassembled WGS sequence"/>
</dbReference>